<comment type="caution">
    <text evidence="1">The sequence shown here is derived from an EMBL/GenBank/DDBJ whole genome shotgun (WGS) entry which is preliminary data.</text>
</comment>
<name>A0A7W0ICJ9_9ACTN</name>
<protein>
    <submittedName>
        <fullName evidence="1">Uncharacterized protein</fullName>
    </submittedName>
</protein>
<evidence type="ECO:0000313" key="1">
    <source>
        <dbReference type="EMBL" id="MBA2950254.1"/>
    </source>
</evidence>
<proteinExistence type="predicted"/>
<evidence type="ECO:0000313" key="2">
    <source>
        <dbReference type="Proteomes" id="UP000545761"/>
    </source>
</evidence>
<organism evidence="1 2">
    <name type="scientific">Streptomyces himalayensis subsp. himalayensis</name>
    <dbReference type="NCBI Taxonomy" id="2756131"/>
    <lineage>
        <taxon>Bacteria</taxon>
        <taxon>Bacillati</taxon>
        <taxon>Actinomycetota</taxon>
        <taxon>Actinomycetes</taxon>
        <taxon>Kitasatosporales</taxon>
        <taxon>Streptomycetaceae</taxon>
        <taxon>Streptomyces</taxon>
        <taxon>Streptomyces himalayensis</taxon>
    </lineage>
</organism>
<dbReference type="Proteomes" id="UP000545761">
    <property type="component" value="Unassembled WGS sequence"/>
</dbReference>
<dbReference type="EMBL" id="JACEHE010000026">
    <property type="protein sequence ID" value="MBA2950254.1"/>
    <property type="molecule type" value="Genomic_DNA"/>
</dbReference>
<gene>
    <name evidence="1" type="ORF">H1D24_31820</name>
</gene>
<dbReference type="RefSeq" id="WP_181661185.1">
    <property type="nucleotide sequence ID" value="NZ_JACEHE010000026.1"/>
</dbReference>
<reference evidence="1 2" key="1">
    <citation type="submission" date="2020-07" db="EMBL/GenBank/DDBJ databases">
        <title>Streptomyces isolated from Indian soil.</title>
        <authorList>
            <person name="Mandal S."/>
            <person name="Maiti P.K."/>
        </authorList>
    </citation>
    <scope>NUCLEOTIDE SEQUENCE [LARGE SCALE GENOMIC DNA]</scope>
    <source>
        <strain evidence="1 2">PSKA28</strain>
    </source>
</reference>
<accession>A0A7W0ICJ9</accession>
<dbReference type="AlphaFoldDB" id="A0A7W0ICJ9"/>
<sequence>MPDVVQVLVPGETEIVEQRMELLGGVGAGADVDRSVAVVEGDVGVVFIGEAHRRRAPAGRSAARAEVTAGGGAGAL</sequence>